<comment type="caution">
    <text evidence="1">The sequence shown here is derived from an EMBL/GenBank/DDBJ whole genome shotgun (WGS) entry which is preliminary data.</text>
</comment>
<name>K0RWS1_THAOC</name>
<accession>K0RWS1</accession>
<dbReference type="Proteomes" id="UP000266841">
    <property type="component" value="Unassembled WGS sequence"/>
</dbReference>
<organism evidence="1 2">
    <name type="scientific">Thalassiosira oceanica</name>
    <name type="common">Marine diatom</name>
    <dbReference type="NCBI Taxonomy" id="159749"/>
    <lineage>
        <taxon>Eukaryota</taxon>
        <taxon>Sar</taxon>
        <taxon>Stramenopiles</taxon>
        <taxon>Ochrophyta</taxon>
        <taxon>Bacillariophyta</taxon>
        <taxon>Coscinodiscophyceae</taxon>
        <taxon>Thalassiosirophycidae</taxon>
        <taxon>Thalassiosirales</taxon>
        <taxon>Thalassiosiraceae</taxon>
        <taxon>Thalassiosira</taxon>
    </lineage>
</organism>
<proteinExistence type="predicted"/>
<evidence type="ECO:0000313" key="1">
    <source>
        <dbReference type="EMBL" id="EJK53286.1"/>
    </source>
</evidence>
<protein>
    <submittedName>
        <fullName evidence="1">Uncharacterized protein</fullName>
    </submittedName>
</protein>
<reference evidence="1 2" key="1">
    <citation type="journal article" date="2012" name="Genome Biol.">
        <title>Genome and low-iron response of an oceanic diatom adapted to chronic iron limitation.</title>
        <authorList>
            <person name="Lommer M."/>
            <person name="Specht M."/>
            <person name="Roy A.S."/>
            <person name="Kraemer L."/>
            <person name="Andreson R."/>
            <person name="Gutowska M.A."/>
            <person name="Wolf J."/>
            <person name="Bergner S.V."/>
            <person name="Schilhabel M.B."/>
            <person name="Klostermeier U.C."/>
            <person name="Beiko R.G."/>
            <person name="Rosenstiel P."/>
            <person name="Hippler M."/>
            <person name="Laroche J."/>
        </authorList>
    </citation>
    <scope>NUCLEOTIDE SEQUENCE [LARGE SCALE GENOMIC DNA]</scope>
    <source>
        <strain evidence="1 2">CCMP1005</strain>
    </source>
</reference>
<keyword evidence="2" id="KW-1185">Reference proteome</keyword>
<dbReference type="EMBL" id="AGNL01038080">
    <property type="protein sequence ID" value="EJK53286.1"/>
    <property type="molecule type" value="Genomic_DNA"/>
</dbReference>
<evidence type="ECO:0000313" key="2">
    <source>
        <dbReference type="Proteomes" id="UP000266841"/>
    </source>
</evidence>
<gene>
    <name evidence="1" type="ORF">THAOC_27299</name>
</gene>
<sequence length="101" mass="10881">MNFFLCDPPHGRTIATLTHKAQTLDYYRLGKSKAKPSLADSGVGCAVAGVVPELLLHPASVSVQKPKFYFSTSPSSCQSVEAQLLLLPTSRAFDDALHFTS</sequence>
<dbReference type="AlphaFoldDB" id="K0RWS1"/>